<sequence>MAAFLHQLCWRNALTNRVFSVSKHLFPSVNLHRYSLLHAGQERVLSTSVKARELEEDAPRGLPSARSSSSNYNINLRKIYVGNLFKGQTTKENRQIAKDELFKYFSSFGEVELMEFPTKSPRDPSGRGFGFVTFRDVHVAQKVLAVEEPHIIDGQTLKVAPLRNQTMAIQGKRNLTVLVKKVLRSTSKQAIEDHFSQFGKVNKVFLAQHDPADENLSSYYVMFASLSGVQEALQLPLQRIGEQRTESQVIEFPQSSHIIGKTKKLVLTSVPDQLTVENLRDHFLAFGDVEWVELLVNIPLMSGEEGKRNVAFIRFSSAAVVEEITQKSYHVINGLDVNVAKHRDQAVDLPDKLRHLKLSVEGLPLSTGVALIRHYLKKAFDIVPIGVFFDRRQVLRNNQTPCIVRFSEQREVDMVLQEPKVTFEGTTLHFLFAIYHSRPQSSSAHDGTRVEQMVWLWVEIDCGIFCHSPGGRDWLFIRCSRVSSAFLASRETAAKEEYWHDESASHDSFRT</sequence>
<comment type="caution">
    <text evidence="5">The sequence shown here is derived from an EMBL/GenBank/DDBJ whole genome shotgun (WGS) entry which is preliminary data.</text>
</comment>
<organism evidence="5 6">
    <name type="scientific">Porites evermanni</name>
    <dbReference type="NCBI Taxonomy" id="104178"/>
    <lineage>
        <taxon>Eukaryota</taxon>
        <taxon>Metazoa</taxon>
        <taxon>Cnidaria</taxon>
        <taxon>Anthozoa</taxon>
        <taxon>Hexacorallia</taxon>
        <taxon>Scleractinia</taxon>
        <taxon>Fungiina</taxon>
        <taxon>Poritidae</taxon>
        <taxon>Porites</taxon>
    </lineage>
</organism>
<keyword evidence="3" id="KW-0694">RNA-binding</keyword>
<dbReference type="InterPro" id="IPR000504">
    <property type="entry name" value="RRM_dom"/>
</dbReference>
<gene>
    <name evidence="5" type="ORF">PEVE_00036726</name>
</gene>
<dbReference type="PROSITE" id="PS50102">
    <property type="entry name" value="RRM"/>
    <property type="match status" value="3"/>
</dbReference>
<evidence type="ECO:0000256" key="3">
    <source>
        <dbReference type="PROSITE-ProRule" id="PRU00176"/>
    </source>
</evidence>
<reference evidence="5 6" key="1">
    <citation type="submission" date="2022-05" db="EMBL/GenBank/DDBJ databases">
        <authorList>
            <consortium name="Genoscope - CEA"/>
            <person name="William W."/>
        </authorList>
    </citation>
    <scope>NUCLEOTIDE SEQUENCE [LARGE SCALE GENOMIC DNA]</scope>
</reference>
<protein>
    <recommendedName>
        <fullName evidence="4">RRM domain-containing protein</fullName>
    </recommendedName>
</protein>
<evidence type="ECO:0000259" key="4">
    <source>
        <dbReference type="PROSITE" id="PS50102"/>
    </source>
</evidence>
<dbReference type="Gene3D" id="3.30.70.330">
    <property type="match status" value="3"/>
</dbReference>
<keyword evidence="6" id="KW-1185">Reference proteome</keyword>
<dbReference type="Proteomes" id="UP001159427">
    <property type="component" value="Unassembled WGS sequence"/>
</dbReference>
<evidence type="ECO:0000256" key="1">
    <source>
        <dbReference type="ARBA" id="ARBA00004123"/>
    </source>
</evidence>
<dbReference type="PANTHER" id="PTHR48033">
    <property type="entry name" value="RNA-BINDING (RRM/RBD/RNP MOTIFS) FAMILY PROTEIN"/>
    <property type="match status" value="1"/>
</dbReference>
<evidence type="ECO:0000313" key="6">
    <source>
        <dbReference type="Proteomes" id="UP001159427"/>
    </source>
</evidence>
<dbReference type="InterPro" id="IPR035979">
    <property type="entry name" value="RBD_domain_sf"/>
</dbReference>
<keyword evidence="2" id="KW-0539">Nucleus</keyword>
<feature type="domain" description="RRM" evidence="4">
    <location>
        <begin position="263"/>
        <end position="352"/>
    </location>
</feature>
<dbReference type="InterPro" id="IPR012677">
    <property type="entry name" value="Nucleotide-bd_a/b_plait_sf"/>
</dbReference>
<name>A0ABN8MLL6_9CNID</name>
<dbReference type="EMBL" id="CALNXI010000590">
    <property type="protein sequence ID" value="CAH3029759.1"/>
    <property type="molecule type" value="Genomic_DNA"/>
</dbReference>
<dbReference type="PANTHER" id="PTHR48033:SF10">
    <property type="entry name" value="RNA-BINDING PROTEIN SQUID"/>
    <property type="match status" value="1"/>
</dbReference>
<feature type="domain" description="RRM" evidence="4">
    <location>
        <begin position="175"/>
        <end position="257"/>
    </location>
</feature>
<dbReference type="SUPFAM" id="SSF54928">
    <property type="entry name" value="RNA-binding domain, RBD"/>
    <property type="match status" value="2"/>
</dbReference>
<proteinExistence type="predicted"/>
<comment type="subcellular location">
    <subcellularLocation>
        <location evidence="1">Nucleus</location>
    </subcellularLocation>
</comment>
<accession>A0ABN8MLL6</accession>
<evidence type="ECO:0000256" key="2">
    <source>
        <dbReference type="ARBA" id="ARBA00023242"/>
    </source>
</evidence>
<feature type="domain" description="RRM" evidence="4">
    <location>
        <begin position="77"/>
        <end position="174"/>
    </location>
</feature>
<evidence type="ECO:0000313" key="5">
    <source>
        <dbReference type="EMBL" id="CAH3029759.1"/>
    </source>
</evidence>
<dbReference type="SMART" id="SM00360">
    <property type="entry name" value="RRM"/>
    <property type="match status" value="4"/>
</dbReference>
<dbReference type="Pfam" id="PF00076">
    <property type="entry name" value="RRM_1"/>
    <property type="match status" value="1"/>
</dbReference>
<dbReference type="CDD" id="cd00590">
    <property type="entry name" value="RRM_SF"/>
    <property type="match status" value="2"/>
</dbReference>